<dbReference type="eggNOG" id="KOG0509">
    <property type="taxonomic scope" value="Eukaryota"/>
</dbReference>
<dbReference type="EMBL" id="CM001880">
    <property type="protein sequence ID" value="EOX97298.1"/>
    <property type="molecule type" value="Genomic_DNA"/>
</dbReference>
<gene>
    <name evidence="5" type="ORF">TCM_006367</name>
</gene>
<dbReference type="PANTHER" id="PTHR24161">
    <property type="entry name" value="ANK_REP_REGION DOMAIN-CONTAINING PROTEIN-RELATED"/>
    <property type="match status" value="1"/>
</dbReference>
<protein>
    <submittedName>
        <fullName evidence="5">Palmitoyltransferase TIP1, putative</fullName>
    </submittedName>
</protein>
<evidence type="ECO:0000313" key="5">
    <source>
        <dbReference type="EMBL" id="EOX97298.1"/>
    </source>
</evidence>
<evidence type="ECO:0000313" key="6">
    <source>
        <dbReference type="Proteomes" id="UP000026915"/>
    </source>
</evidence>
<feature type="transmembrane region" description="Helical" evidence="4">
    <location>
        <begin position="208"/>
        <end position="229"/>
    </location>
</feature>
<reference evidence="5 6" key="1">
    <citation type="journal article" date="2013" name="Genome Biol.">
        <title>The genome sequence of the most widely cultivated cacao type and its use to identify candidate genes regulating pod color.</title>
        <authorList>
            <person name="Motamayor J.C."/>
            <person name="Mockaitis K."/>
            <person name="Schmutz J."/>
            <person name="Haiminen N."/>
            <person name="Iii D.L."/>
            <person name="Cornejo O."/>
            <person name="Findley S.D."/>
            <person name="Zheng P."/>
            <person name="Utro F."/>
            <person name="Royaert S."/>
            <person name="Saski C."/>
            <person name="Jenkins J."/>
            <person name="Podicheti R."/>
            <person name="Zhao M."/>
            <person name="Scheffler B.E."/>
            <person name="Stack J.C."/>
            <person name="Feltus F.A."/>
            <person name="Mustiga G.M."/>
            <person name="Amores F."/>
            <person name="Phillips W."/>
            <person name="Marelli J.P."/>
            <person name="May G.D."/>
            <person name="Shapiro H."/>
            <person name="Ma J."/>
            <person name="Bustamante C.D."/>
            <person name="Schnell R.J."/>
            <person name="Main D."/>
            <person name="Gilbert D."/>
            <person name="Parida L."/>
            <person name="Kuhn D.N."/>
        </authorList>
    </citation>
    <scope>NUCLEOTIDE SEQUENCE [LARGE SCALE GENOMIC DNA]</scope>
    <source>
        <strain evidence="6">cv. Matina 1-6</strain>
    </source>
</reference>
<accession>A0A061E4W8</accession>
<dbReference type="AlphaFoldDB" id="A0A061E4W8"/>
<dbReference type="Gene3D" id="1.25.40.20">
    <property type="entry name" value="Ankyrin repeat-containing domain"/>
    <property type="match status" value="2"/>
</dbReference>
<evidence type="ECO:0000256" key="4">
    <source>
        <dbReference type="SAM" id="Phobius"/>
    </source>
</evidence>
<dbReference type="Proteomes" id="UP000026915">
    <property type="component" value="Chromosome 2"/>
</dbReference>
<evidence type="ECO:0000256" key="2">
    <source>
        <dbReference type="ARBA" id="ARBA00023043"/>
    </source>
</evidence>
<evidence type="ECO:0000256" key="3">
    <source>
        <dbReference type="PROSITE-ProRule" id="PRU00023"/>
    </source>
</evidence>
<dbReference type="Pfam" id="PF12796">
    <property type="entry name" value="Ank_2"/>
    <property type="match status" value="1"/>
</dbReference>
<dbReference type="InParanoid" id="A0A061E4W8"/>
<feature type="repeat" description="ANK" evidence="3">
    <location>
        <begin position="72"/>
        <end position="104"/>
    </location>
</feature>
<keyword evidence="4" id="KW-0812">Transmembrane</keyword>
<keyword evidence="4" id="KW-1133">Transmembrane helix</keyword>
<organism evidence="5 6">
    <name type="scientific">Theobroma cacao</name>
    <name type="common">Cacao</name>
    <name type="synonym">Cocoa</name>
    <dbReference type="NCBI Taxonomy" id="3641"/>
    <lineage>
        <taxon>Eukaryota</taxon>
        <taxon>Viridiplantae</taxon>
        <taxon>Streptophyta</taxon>
        <taxon>Embryophyta</taxon>
        <taxon>Tracheophyta</taxon>
        <taxon>Spermatophyta</taxon>
        <taxon>Magnoliopsida</taxon>
        <taxon>eudicotyledons</taxon>
        <taxon>Gunneridae</taxon>
        <taxon>Pentapetalae</taxon>
        <taxon>rosids</taxon>
        <taxon>malvids</taxon>
        <taxon>Malvales</taxon>
        <taxon>Malvaceae</taxon>
        <taxon>Byttnerioideae</taxon>
        <taxon>Theobroma</taxon>
    </lineage>
</organism>
<dbReference type="STRING" id="3641.A0A061E4W8"/>
<dbReference type="PANTHER" id="PTHR24161:SF101">
    <property type="entry name" value="PROTEIN S-ACYLTRANSFERASE 23-RELATED"/>
    <property type="match status" value="1"/>
</dbReference>
<dbReference type="SMART" id="SM00248">
    <property type="entry name" value="ANK"/>
    <property type="match status" value="3"/>
</dbReference>
<dbReference type="PROSITE" id="PS50297">
    <property type="entry name" value="ANK_REP_REGION"/>
    <property type="match status" value="1"/>
</dbReference>
<feature type="repeat" description="ANK" evidence="3">
    <location>
        <begin position="39"/>
        <end position="71"/>
    </location>
</feature>
<dbReference type="HOGENOM" id="CLU_938147_0_0_1"/>
<keyword evidence="1" id="KW-0677">Repeat</keyword>
<dbReference type="SUPFAM" id="SSF48403">
    <property type="entry name" value="Ankyrin repeat"/>
    <property type="match status" value="1"/>
</dbReference>
<proteinExistence type="predicted"/>
<sequence length="297" mass="33258">MLGLASRETTSERLWTVQGRGGSVFCFDEWHSRTCKYDFNPVPLQWAALNNFPDIAQYIIEHGGNVNAIDNNKQTALQWAAVRGSIAVADVLLLNGARVEATDIHGYWAVHVAARYGQTAFLNHIVAKYHADYDAPDKDGRCPLHWYWSMCSRPSELYALYTPVFRKAFVITPVQLAYVKGHQQITIFLWALSVVRVMLGVSDSMWSVTLLLSTFLILDAVVLIAATTLTTVQAAQIARNITTNELSNAICYGYLHGPDGQFMNPYNHGCQKNSTDFLIRGYRDDEVARPPLQRVAS</sequence>
<dbReference type="OMA" id="QITIFLW"/>
<dbReference type="InterPro" id="IPR002110">
    <property type="entry name" value="Ankyrin_rpt"/>
</dbReference>
<evidence type="ECO:0000256" key="1">
    <source>
        <dbReference type="ARBA" id="ARBA00022737"/>
    </source>
</evidence>
<dbReference type="PROSITE" id="PS50088">
    <property type="entry name" value="ANK_REPEAT"/>
    <property type="match status" value="2"/>
</dbReference>
<keyword evidence="4" id="KW-0472">Membrane</keyword>
<name>A0A061E4W8_THECC</name>
<keyword evidence="6" id="KW-1185">Reference proteome</keyword>
<keyword evidence="2 3" id="KW-0040">ANK repeat</keyword>
<dbReference type="Gramene" id="EOX97298">
    <property type="protein sequence ID" value="EOX97298"/>
    <property type="gene ID" value="TCM_006367"/>
</dbReference>
<dbReference type="InterPro" id="IPR036770">
    <property type="entry name" value="Ankyrin_rpt-contain_sf"/>
</dbReference>